<protein>
    <recommendedName>
        <fullName evidence="3">Isochorismatase-like domain-containing protein</fullName>
    </recommendedName>
</protein>
<feature type="domain" description="Isochorismatase-like" evidence="3">
    <location>
        <begin position="23"/>
        <end position="203"/>
    </location>
</feature>
<dbReference type="AlphaFoldDB" id="A0A7S2U3K0"/>
<dbReference type="Pfam" id="PF00857">
    <property type="entry name" value="Isochorismatase"/>
    <property type="match status" value="1"/>
</dbReference>
<proteinExistence type="inferred from homology"/>
<evidence type="ECO:0000313" key="4">
    <source>
        <dbReference type="EMBL" id="CAD9778204.1"/>
    </source>
</evidence>
<evidence type="ECO:0000256" key="2">
    <source>
        <dbReference type="ARBA" id="ARBA00022801"/>
    </source>
</evidence>
<dbReference type="SUPFAM" id="SSF52499">
    <property type="entry name" value="Isochorismatase-like hydrolases"/>
    <property type="match status" value="1"/>
</dbReference>
<dbReference type="CDD" id="cd00431">
    <property type="entry name" value="cysteine_hydrolases"/>
    <property type="match status" value="1"/>
</dbReference>
<name>A0A7S2U3K0_9EUKA</name>
<comment type="similarity">
    <text evidence="1">Belongs to the isochorismatase family.</text>
</comment>
<organism evidence="4">
    <name type="scientific">Lotharella oceanica</name>
    <dbReference type="NCBI Taxonomy" id="641309"/>
    <lineage>
        <taxon>Eukaryota</taxon>
        <taxon>Sar</taxon>
        <taxon>Rhizaria</taxon>
        <taxon>Cercozoa</taxon>
        <taxon>Chlorarachniophyceae</taxon>
        <taxon>Lotharella</taxon>
    </lineage>
</organism>
<evidence type="ECO:0000256" key="1">
    <source>
        <dbReference type="ARBA" id="ARBA00006336"/>
    </source>
</evidence>
<evidence type="ECO:0000259" key="3">
    <source>
        <dbReference type="Pfam" id="PF00857"/>
    </source>
</evidence>
<dbReference type="PANTHER" id="PTHR43540">
    <property type="entry name" value="PEROXYUREIDOACRYLATE/UREIDOACRYLATE AMIDOHYDROLASE-RELATED"/>
    <property type="match status" value="1"/>
</dbReference>
<dbReference type="InterPro" id="IPR000868">
    <property type="entry name" value="Isochorismatase-like_dom"/>
</dbReference>
<sequence length="218" mass="24296">MRRFASSAAAACTRVRPLEPAKTAFLTIDVQNLTYNEDGILGRKTRPWFHNQATSVVLPNIEKLQKECRRTGVEVMFTVIENLTLDGRDRSLDYKICGFSVPKGSWDAQVVEQIQPVGDEIILPKTSSGVFNSTMLEYVLRNIGIDTVMVSGFLTDQCVDMAIRDGADRGFYMVCVEDACATESEERHLSALSAFKGYCRTRSTAEIVAELDNLPDVR</sequence>
<dbReference type="InterPro" id="IPR036380">
    <property type="entry name" value="Isochorismatase-like_sf"/>
</dbReference>
<dbReference type="PANTHER" id="PTHR43540:SF1">
    <property type="entry name" value="ISOCHORISMATASE HYDROLASE"/>
    <property type="match status" value="1"/>
</dbReference>
<dbReference type="EMBL" id="HBHP01036086">
    <property type="protein sequence ID" value="CAD9778204.1"/>
    <property type="molecule type" value="Transcribed_RNA"/>
</dbReference>
<accession>A0A7S2U3K0</accession>
<dbReference type="InterPro" id="IPR050272">
    <property type="entry name" value="Isochorismatase-like_hydrls"/>
</dbReference>
<dbReference type="Gene3D" id="3.40.50.850">
    <property type="entry name" value="Isochorismatase-like"/>
    <property type="match status" value="1"/>
</dbReference>
<dbReference type="GO" id="GO:0016787">
    <property type="term" value="F:hydrolase activity"/>
    <property type="evidence" value="ECO:0007669"/>
    <property type="project" value="UniProtKB-KW"/>
</dbReference>
<reference evidence="4" key="1">
    <citation type="submission" date="2021-01" db="EMBL/GenBank/DDBJ databases">
        <authorList>
            <person name="Corre E."/>
            <person name="Pelletier E."/>
            <person name="Niang G."/>
            <person name="Scheremetjew M."/>
            <person name="Finn R."/>
            <person name="Kale V."/>
            <person name="Holt S."/>
            <person name="Cochrane G."/>
            <person name="Meng A."/>
            <person name="Brown T."/>
            <person name="Cohen L."/>
        </authorList>
    </citation>
    <scope>NUCLEOTIDE SEQUENCE</scope>
    <source>
        <strain evidence="4">CCMP622</strain>
    </source>
</reference>
<keyword evidence="2" id="KW-0378">Hydrolase</keyword>
<gene>
    <name evidence="4" type="ORF">LSP00402_LOCUS22220</name>
</gene>